<dbReference type="InterPro" id="IPR010930">
    <property type="entry name" value="Flg_bb/hook_C_dom"/>
</dbReference>
<sequence length="481" mass="49103">MSALDALRTSLSGMNAQTTKLSGISNNIANSSTVGYKRVSTQFESLVLDGAASGATAMAGTAAHNRVAISQVGQVQNTGVDTDIAVNGSGFFVVNEHAASNGKYLATRAGSFRTDQFGNLVNSAGYFLQGTKLDANGLPIGSVGDNNVDSLQTVNVNSVTATAAATTKMTFFANLPASQTGAISPAPAVDAFQSSVDYYDPLGKAQTLTYRFTPKLAAAAVPPAVTAETNTWTLQVFDSATGTGPSDDPTRQVAAIGLEFNPSLGLGGTIKRVYDATGTGTLYPAVVAPATSQLSGGVPNPDHTASTITPRGVYNPSAGTLTITTGGGVTLPISIGTVGGTASITQLEGDFTATRIEKDGSAFGMLQRVNVSDDGKVVATFSNGQSRPIYQLKLALFANPDGLNPVRGDAYEMVPGAGSVRLLNPGVGAAGATSGGALEASNVDIGTELTNLIETQRAYSSNASVIHTADQMLEEATNLKR</sequence>
<evidence type="ECO:0000256" key="2">
    <source>
        <dbReference type="ARBA" id="ARBA00009677"/>
    </source>
</evidence>
<dbReference type="Proteomes" id="UP001243009">
    <property type="component" value="Unassembled WGS sequence"/>
</dbReference>
<dbReference type="InterPro" id="IPR037925">
    <property type="entry name" value="FlgE/F/G-like"/>
</dbReference>
<feature type="domain" description="Flagellar hook protein FlgE D2" evidence="8">
    <location>
        <begin position="191"/>
        <end position="360"/>
    </location>
</feature>
<keyword evidence="4 5" id="KW-0975">Bacterial flagellum</keyword>
<dbReference type="RefSeq" id="WP_305108263.1">
    <property type="nucleotide sequence ID" value="NZ_JAUTWS010000087.1"/>
</dbReference>
<evidence type="ECO:0000256" key="3">
    <source>
        <dbReference type="ARBA" id="ARBA00019015"/>
    </source>
</evidence>
<feature type="domain" description="Flagellar basal body rod protein N-terminal" evidence="6">
    <location>
        <begin position="7"/>
        <end position="37"/>
    </location>
</feature>
<dbReference type="NCBIfam" id="TIGR03506">
    <property type="entry name" value="FlgEFG_subfam"/>
    <property type="match status" value="1"/>
</dbReference>
<dbReference type="Pfam" id="PF22692">
    <property type="entry name" value="LlgE_F_G_D1"/>
    <property type="match status" value="1"/>
</dbReference>
<feature type="domain" description="Flagellar basal-body/hook protein C-terminal" evidence="7">
    <location>
        <begin position="436"/>
        <end position="479"/>
    </location>
</feature>
<name>A0ABT9EBJ6_9PROT</name>
<evidence type="ECO:0000256" key="5">
    <source>
        <dbReference type="RuleBase" id="RU362116"/>
    </source>
</evidence>
<comment type="similarity">
    <text evidence="2 5">Belongs to the flagella basal body rod proteins family.</text>
</comment>
<keyword evidence="10" id="KW-0966">Cell projection</keyword>
<dbReference type="PANTHER" id="PTHR30435:SF1">
    <property type="entry name" value="FLAGELLAR HOOK PROTEIN FLGE"/>
    <property type="match status" value="1"/>
</dbReference>
<evidence type="ECO:0000256" key="1">
    <source>
        <dbReference type="ARBA" id="ARBA00004117"/>
    </source>
</evidence>
<organism evidence="10 11">
    <name type="scientific">Paracraurococcus lichenis</name>
    <dbReference type="NCBI Taxonomy" id="3064888"/>
    <lineage>
        <taxon>Bacteria</taxon>
        <taxon>Pseudomonadati</taxon>
        <taxon>Pseudomonadota</taxon>
        <taxon>Alphaproteobacteria</taxon>
        <taxon>Acetobacterales</taxon>
        <taxon>Roseomonadaceae</taxon>
        <taxon>Paracraurococcus</taxon>
    </lineage>
</organism>
<dbReference type="SUPFAM" id="SSF117143">
    <property type="entry name" value="Flagellar hook protein flgE"/>
    <property type="match status" value="1"/>
</dbReference>
<dbReference type="Pfam" id="PF06429">
    <property type="entry name" value="Flg_bbr_C"/>
    <property type="match status" value="1"/>
</dbReference>
<gene>
    <name evidence="10" type="ORF">Q7A36_34075</name>
</gene>
<evidence type="ECO:0000313" key="10">
    <source>
        <dbReference type="EMBL" id="MDO9713405.1"/>
    </source>
</evidence>
<evidence type="ECO:0000313" key="11">
    <source>
        <dbReference type="Proteomes" id="UP001243009"/>
    </source>
</evidence>
<dbReference type="EMBL" id="JAUTWS010000087">
    <property type="protein sequence ID" value="MDO9713405.1"/>
    <property type="molecule type" value="Genomic_DNA"/>
</dbReference>
<dbReference type="InterPro" id="IPR020013">
    <property type="entry name" value="Flagellar_FlgE/F/G"/>
</dbReference>
<protein>
    <recommendedName>
        <fullName evidence="3 5">Flagellar hook protein FlgE</fullName>
    </recommendedName>
</protein>
<dbReference type="InterPro" id="IPR053967">
    <property type="entry name" value="LlgE_F_G-like_D1"/>
</dbReference>
<evidence type="ECO:0000259" key="9">
    <source>
        <dbReference type="Pfam" id="PF22692"/>
    </source>
</evidence>
<evidence type="ECO:0000256" key="4">
    <source>
        <dbReference type="ARBA" id="ARBA00023143"/>
    </source>
</evidence>
<keyword evidence="11" id="KW-1185">Reference proteome</keyword>
<comment type="caution">
    <text evidence="10">The sequence shown here is derived from an EMBL/GenBank/DDBJ whole genome shotgun (WGS) entry which is preliminary data.</text>
</comment>
<dbReference type="InterPro" id="IPR037058">
    <property type="entry name" value="Falgellar_hook_FlgE_sf"/>
</dbReference>
<dbReference type="InterPro" id="IPR001444">
    <property type="entry name" value="Flag_bb_rod_N"/>
</dbReference>
<comment type="function">
    <text evidence="5">A flexible structure which links the flagellar filament to the drive apparatus in the basal body.</text>
</comment>
<keyword evidence="10" id="KW-0969">Cilium</keyword>
<accession>A0ABT9EBJ6</accession>
<proteinExistence type="inferred from homology"/>
<dbReference type="Pfam" id="PF07559">
    <property type="entry name" value="FlgE_D2"/>
    <property type="match status" value="1"/>
</dbReference>
<feature type="domain" description="Flagellar hook protein FlgE/F/G-like D1" evidence="9">
    <location>
        <begin position="85"/>
        <end position="137"/>
    </location>
</feature>
<evidence type="ECO:0000259" key="8">
    <source>
        <dbReference type="Pfam" id="PF07559"/>
    </source>
</evidence>
<reference evidence="10 11" key="1">
    <citation type="submission" date="2023-08" db="EMBL/GenBank/DDBJ databases">
        <title>The draft genome sequence of Paracraurococcus sp. LOR1-02.</title>
        <authorList>
            <person name="Kingkaew E."/>
            <person name="Tanasupawat S."/>
        </authorList>
    </citation>
    <scope>NUCLEOTIDE SEQUENCE [LARGE SCALE GENOMIC DNA]</scope>
    <source>
        <strain evidence="10 11">LOR1-02</strain>
    </source>
</reference>
<keyword evidence="10" id="KW-0282">Flagellum</keyword>
<evidence type="ECO:0000259" key="6">
    <source>
        <dbReference type="Pfam" id="PF00460"/>
    </source>
</evidence>
<comment type="subcellular location">
    <subcellularLocation>
        <location evidence="1 5">Bacterial flagellum basal body</location>
    </subcellularLocation>
</comment>
<dbReference type="Pfam" id="PF00460">
    <property type="entry name" value="Flg_bb_rod"/>
    <property type="match status" value="1"/>
</dbReference>
<dbReference type="InterPro" id="IPR011491">
    <property type="entry name" value="FlgE_D2"/>
</dbReference>
<dbReference type="PANTHER" id="PTHR30435">
    <property type="entry name" value="FLAGELLAR PROTEIN"/>
    <property type="match status" value="1"/>
</dbReference>
<evidence type="ECO:0000259" key="7">
    <source>
        <dbReference type="Pfam" id="PF06429"/>
    </source>
</evidence>
<dbReference type="Gene3D" id="2.60.98.20">
    <property type="entry name" value="Flagellar hook protein FlgE"/>
    <property type="match status" value="1"/>
</dbReference>